<keyword evidence="3" id="KW-1185">Reference proteome</keyword>
<evidence type="ECO:0000313" key="2">
    <source>
        <dbReference type="EMBL" id="QNQ90696.1"/>
    </source>
</evidence>
<name>A0A7H0SQ71_9CORY</name>
<feature type="compositionally biased region" description="Basic and acidic residues" evidence="1">
    <location>
        <begin position="41"/>
        <end position="51"/>
    </location>
</feature>
<gene>
    <name evidence="2" type="ORF">GP475_08645</name>
</gene>
<evidence type="ECO:0000313" key="3">
    <source>
        <dbReference type="Proteomes" id="UP000516320"/>
    </source>
</evidence>
<reference evidence="2 3" key="1">
    <citation type="submission" date="2019-12" db="EMBL/GenBank/DDBJ databases">
        <title>Corynebacterium sp. nov., isolated from feces of the Anser Albifrons in China.</title>
        <authorList>
            <person name="Liu Q."/>
        </authorList>
    </citation>
    <scope>NUCLEOTIDE SEQUENCE [LARGE SCALE GENOMIC DNA]</scope>
    <source>
        <strain evidence="2 3">4H37-19</strain>
    </source>
</reference>
<accession>A0A7H0SQ71</accession>
<dbReference type="AlphaFoldDB" id="A0A7H0SQ71"/>
<protein>
    <submittedName>
        <fullName evidence="2">Uncharacterized protein</fullName>
    </submittedName>
</protein>
<dbReference type="RefSeq" id="WP_187974010.1">
    <property type="nucleotide sequence ID" value="NZ_CP046884.1"/>
</dbReference>
<sequence>MTLEDYKNALTKARQEAAKYRTQRNELRPLAAKYREIEEANKTAAEKQTEKSKRRNGRVTLFYRSSS</sequence>
<organism evidence="2 3">
    <name type="scientific">Corynebacterium poyangense</name>
    <dbReference type="NCBI Taxonomy" id="2684405"/>
    <lineage>
        <taxon>Bacteria</taxon>
        <taxon>Bacillati</taxon>
        <taxon>Actinomycetota</taxon>
        <taxon>Actinomycetes</taxon>
        <taxon>Mycobacteriales</taxon>
        <taxon>Corynebacteriaceae</taxon>
        <taxon>Corynebacterium</taxon>
    </lineage>
</organism>
<feature type="region of interest" description="Disordered" evidence="1">
    <location>
        <begin position="41"/>
        <end position="67"/>
    </location>
</feature>
<proteinExistence type="predicted"/>
<dbReference type="KEGG" id="cpoy:GP475_08645"/>
<dbReference type="EMBL" id="CP046884">
    <property type="protein sequence ID" value="QNQ90696.1"/>
    <property type="molecule type" value="Genomic_DNA"/>
</dbReference>
<dbReference type="Proteomes" id="UP000516320">
    <property type="component" value="Chromosome"/>
</dbReference>
<evidence type="ECO:0000256" key="1">
    <source>
        <dbReference type="SAM" id="MobiDB-lite"/>
    </source>
</evidence>